<gene>
    <name evidence="2" type="ORF">Pth03_45660</name>
</gene>
<dbReference type="InterPro" id="IPR014710">
    <property type="entry name" value="RmlC-like_jellyroll"/>
</dbReference>
<dbReference type="SUPFAM" id="SSF51182">
    <property type="entry name" value="RmlC-like cupins"/>
    <property type="match status" value="1"/>
</dbReference>
<proteinExistence type="predicted"/>
<dbReference type="InterPro" id="IPR011051">
    <property type="entry name" value="RmlC_Cupin_sf"/>
</dbReference>
<protein>
    <recommendedName>
        <fullName evidence="1">Cupin type-2 domain-containing protein</fullName>
    </recommendedName>
</protein>
<accession>A0A8J3V2J9</accession>
<comment type="caution">
    <text evidence="2">The sequence shown here is derived from an EMBL/GenBank/DDBJ whole genome shotgun (WGS) entry which is preliminary data.</text>
</comment>
<sequence length="124" mass="12628">MAVATLAGAQVHEFDGITFRSLAVPSRGSSELAVWRAEVPPGKSGTEHSLTHEEVLVVVKGALAATIGGHPLVAGPGDAVIFPAHTPGTIGNASDSEPLEFLCCTTAGVKGFIGDTTITPPWSL</sequence>
<evidence type="ECO:0000259" key="1">
    <source>
        <dbReference type="Pfam" id="PF07883"/>
    </source>
</evidence>
<dbReference type="Pfam" id="PF07883">
    <property type="entry name" value="Cupin_2"/>
    <property type="match status" value="1"/>
</dbReference>
<dbReference type="Gene3D" id="2.60.120.10">
    <property type="entry name" value="Jelly Rolls"/>
    <property type="match status" value="1"/>
</dbReference>
<dbReference type="RefSeq" id="WP_203946343.1">
    <property type="nucleotide sequence ID" value="NZ_BOOR01000034.1"/>
</dbReference>
<evidence type="ECO:0000313" key="2">
    <source>
        <dbReference type="EMBL" id="GII56177.1"/>
    </source>
</evidence>
<feature type="domain" description="Cupin type-2" evidence="1">
    <location>
        <begin position="36"/>
        <end position="103"/>
    </location>
</feature>
<reference evidence="2" key="1">
    <citation type="submission" date="2021-01" db="EMBL/GenBank/DDBJ databases">
        <title>Whole genome shotgun sequence of Planotetraspora thailandica NBRC 104271.</title>
        <authorList>
            <person name="Komaki H."/>
            <person name="Tamura T."/>
        </authorList>
    </citation>
    <scope>NUCLEOTIDE SEQUENCE</scope>
    <source>
        <strain evidence="2">NBRC 104271</strain>
    </source>
</reference>
<evidence type="ECO:0000313" key="3">
    <source>
        <dbReference type="Proteomes" id="UP000605992"/>
    </source>
</evidence>
<dbReference type="EMBL" id="BOOR01000034">
    <property type="protein sequence ID" value="GII56177.1"/>
    <property type="molecule type" value="Genomic_DNA"/>
</dbReference>
<dbReference type="Proteomes" id="UP000605992">
    <property type="component" value="Unassembled WGS sequence"/>
</dbReference>
<name>A0A8J3V2J9_9ACTN</name>
<dbReference type="InterPro" id="IPR013096">
    <property type="entry name" value="Cupin_2"/>
</dbReference>
<keyword evidence="3" id="KW-1185">Reference proteome</keyword>
<organism evidence="2 3">
    <name type="scientific">Planotetraspora thailandica</name>
    <dbReference type="NCBI Taxonomy" id="487172"/>
    <lineage>
        <taxon>Bacteria</taxon>
        <taxon>Bacillati</taxon>
        <taxon>Actinomycetota</taxon>
        <taxon>Actinomycetes</taxon>
        <taxon>Streptosporangiales</taxon>
        <taxon>Streptosporangiaceae</taxon>
        <taxon>Planotetraspora</taxon>
    </lineage>
</organism>
<dbReference type="AlphaFoldDB" id="A0A8J3V2J9"/>